<reference evidence="4 5" key="1">
    <citation type="submission" date="2024-02" db="EMBL/GenBank/DDBJ databases">
        <title>Haloferula sargassicola NBRC 104335.</title>
        <authorList>
            <person name="Ichikawa N."/>
            <person name="Katano-Makiyama Y."/>
            <person name="Hidaka K."/>
        </authorList>
    </citation>
    <scope>NUCLEOTIDE SEQUENCE [LARGE SCALE GENOMIC DNA]</scope>
    <source>
        <strain evidence="4 5">NBRC 104335</strain>
    </source>
</reference>
<comment type="caution">
    <text evidence="4">The sequence shown here is derived from an EMBL/GenBank/DDBJ whole genome shotgun (WGS) entry which is preliminary data.</text>
</comment>
<dbReference type="InterPro" id="IPR003675">
    <property type="entry name" value="Rce1/LyrA-like_dom"/>
</dbReference>
<dbReference type="RefSeq" id="WP_353568933.1">
    <property type="nucleotide sequence ID" value="NZ_BAABRI010000038.1"/>
</dbReference>
<dbReference type="EMBL" id="BAABRI010000038">
    <property type="protein sequence ID" value="GAA5484821.1"/>
    <property type="molecule type" value="Genomic_DNA"/>
</dbReference>
<evidence type="ECO:0000259" key="3">
    <source>
        <dbReference type="Pfam" id="PF02517"/>
    </source>
</evidence>
<sequence>MPTELGMWLELGALGLACVVAVVGFMKKRSREAGRELPIPPAAGAESPYSPPGTPPPLPDEVMAAEADEGPLEPFNRVRCRWVRRWDFLVIGLVLCLYLWPVVLTILGKTPDEPPKIELATIVATMVMQLFFSAVIIGLVVWRIKPVRWLGLNWPGRAGIEWVKWLVAVPVAIGATWMLLTALYLSGFIQWVQSVEGSDGQQEVVRAFQEINDPLTLAALILMAVVVAPVTEELIFRGYLYPVAKSRIGRNAAVIVSAVVFAAVHHNAVALPALTLLALMLAVSFEFSGSIWMPMSIHAAFNGLTVIGQLAIKFGYATPPTS</sequence>
<dbReference type="Pfam" id="PF02517">
    <property type="entry name" value="Rce1-like"/>
    <property type="match status" value="1"/>
</dbReference>
<feature type="transmembrane region" description="Helical" evidence="2">
    <location>
        <begin position="215"/>
        <end position="236"/>
    </location>
</feature>
<dbReference type="InterPro" id="IPR052710">
    <property type="entry name" value="CAAX_protease"/>
</dbReference>
<dbReference type="Proteomes" id="UP001476282">
    <property type="component" value="Unassembled WGS sequence"/>
</dbReference>
<evidence type="ECO:0000256" key="2">
    <source>
        <dbReference type="SAM" id="Phobius"/>
    </source>
</evidence>
<feature type="region of interest" description="Disordered" evidence="1">
    <location>
        <begin position="36"/>
        <end position="62"/>
    </location>
</feature>
<dbReference type="PANTHER" id="PTHR36435:SF1">
    <property type="entry name" value="CAAX AMINO TERMINAL PROTEASE FAMILY PROTEIN"/>
    <property type="match status" value="1"/>
</dbReference>
<keyword evidence="5" id="KW-1185">Reference proteome</keyword>
<keyword evidence="2" id="KW-1133">Transmembrane helix</keyword>
<protein>
    <recommendedName>
        <fullName evidence="3">CAAX prenyl protease 2/Lysostaphin resistance protein A-like domain-containing protein</fullName>
    </recommendedName>
</protein>
<feature type="transmembrane region" description="Helical" evidence="2">
    <location>
        <begin position="299"/>
        <end position="317"/>
    </location>
</feature>
<organism evidence="4 5">
    <name type="scientific">Haloferula sargassicola</name>
    <dbReference type="NCBI Taxonomy" id="490096"/>
    <lineage>
        <taxon>Bacteria</taxon>
        <taxon>Pseudomonadati</taxon>
        <taxon>Verrucomicrobiota</taxon>
        <taxon>Verrucomicrobiia</taxon>
        <taxon>Verrucomicrobiales</taxon>
        <taxon>Verrucomicrobiaceae</taxon>
        <taxon>Haloferula</taxon>
    </lineage>
</organism>
<feature type="transmembrane region" description="Helical" evidence="2">
    <location>
        <begin position="86"/>
        <end position="107"/>
    </location>
</feature>
<evidence type="ECO:0000313" key="4">
    <source>
        <dbReference type="EMBL" id="GAA5484821.1"/>
    </source>
</evidence>
<proteinExistence type="predicted"/>
<accession>A0ABP9UVT2</accession>
<gene>
    <name evidence="4" type="ORF">Hsar01_04071</name>
</gene>
<keyword evidence="2" id="KW-0812">Transmembrane</keyword>
<feature type="compositionally biased region" description="Pro residues" evidence="1">
    <location>
        <begin position="49"/>
        <end position="59"/>
    </location>
</feature>
<keyword evidence="2" id="KW-0472">Membrane</keyword>
<feature type="domain" description="CAAX prenyl protease 2/Lysostaphin resistance protein A-like" evidence="3">
    <location>
        <begin position="216"/>
        <end position="303"/>
    </location>
</feature>
<dbReference type="PANTHER" id="PTHR36435">
    <property type="entry name" value="SLR1288 PROTEIN"/>
    <property type="match status" value="1"/>
</dbReference>
<evidence type="ECO:0000256" key="1">
    <source>
        <dbReference type="SAM" id="MobiDB-lite"/>
    </source>
</evidence>
<evidence type="ECO:0000313" key="5">
    <source>
        <dbReference type="Proteomes" id="UP001476282"/>
    </source>
</evidence>
<name>A0ABP9UVT2_9BACT</name>
<feature type="transmembrane region" description="Helical" evidence="2">
    <location>
        <begin position="119"/>
        <end position="142"/>
    </location>
</feature>
<feature type="transmembrane region" description="Helical" evidence="2">
    <location>
        <begin position="6"/>
        <end position="26"/>
    </location>
</feature>
<feature type="transmembrane region" description="Helical" evidence="2">
    <location>
        <begin position="248"/>
        <end position="264"/>
    </location>
</feature>
<feature type="transmembrane region" description="Helical" evidence="2">
    <location>
        <begin position="162"/>
        <end position="185"/>
    </location>
</feature>